<keyword evidence="3" id="KW-1185">Reference proteome</keyword>
<dbReference type="GO" id="GO:0005634">
    <property type="term" value="C:nucleus"/>
    <property type="evidence" value="ECO:0007669"/>
    <property type="project" value="UniProtKB-SubCell"/>
</dbReference>
<dbReference type="GeneID" id="104609990"/>
<keyword evidence="1" id="KW-0539">Nucleus</keyword>
<comment type="subcellular location">
    <subcellularLocation>
        <location evidence="1">Nucleus</location>
    </subcellularLocation>
</comment>
<dbReference type="SUPFAM" id="SSF47676">
    <property type="entry name" value="Conserved domain common to transcription factors TFIIS, elongin A, CRSP70"/>
    <property type="match status" value="1"/>
</dbReference>
<dbReference type="OrthoDB" id="44867at2759"/>
<dbReference type="STRING" id="4432.A0A1U8QBD8"/>
<proteinExistence type="predicted"/>
<evidence type="ECO:0000313" key="4">
    <source>
        <dbReference type="RefSeq" id="XP_019055395.1"/>
    </source>
</evidence>
<sequence length="194" mass="22494">MAGNFLSCSKPRRRLRTLLQQRGIRSRYAFFIDTQVGKRVRLLTKHPRQKIQAMASDLIEIWKRVVIEETTKNKKNGCSDNKDSMKPDVAKAETVKVEKVQKAPDSVRVEKVSRVENVKVEKISRLETVKVEKHGDAEPLKIEKVPKEEKQAFGSKRPLQTPNGPPTCIRWNEWLYFTTNGFIGIWMIMTTWNE</sequence>
<dbReference type="InterPro" id="IPR017923">
    <property type="entry name" value="TFIIS_N"/>
</dbReference>
<dbReference type="Gene3D" id="1.20.930.10">
    <property type="entry name" value="Conserved domain common to transcription factors TFIIS, elongin A, CRSP70"/>
    <property type="match status" value="1"/>
</dbReference>
<protein>
    <submittedName>
        <fullName evidence="4">Transcription elongation factor TFIIS-like</fullName>
    </submittedName>
</protein>
<dbReference type="InterPro" id="IPR035441">
    <property type="entry name" value="TFIIS/LEDGF_dom_sf"/>
</dbReference>
<accession>A0A1U8QBD8</accession>
<dbReference type="Pfam" id="PF08711">
    <property type="entry name" value="Med26"/>
    <property type="match status" value="1"/>
</dbReference>
<evidence type="ECO:0000256" key="1">
    <source>
        <dbReference type="PROSITE-ProRule" id="PRU00649"/>
    </source>
</evidence>
<gene>
    <name evidence="4" type="primary">LOC104609990</name>
</gene>
<dbReference type="RefSeq" id="XP_019055395.1">
    <property type="nucleotide sequence ID" value="XM_019199850.1"/>
</dbReference>
<dbReference type="KEGG" id="nnu:104609990"/>
<name>A0A1U8QBD8_NELNU</name>
<evidence type="ECO:0000313" key="3">
    <source>
        <dbReference type="Proteomes" id="UP000189703"/>
    </source>
</evidence>
<dbReference type="PROSITE" id="PS51319">
    <property type="entry name" value="TFIIS_N"/>
    <property type="match status" value="1"/>
</dbReference>
<dbReference type="Proteomes" id="UP000189703">
    <property type="component" value="Unplaced"/>
</dbReference>
<dbReference type="InParanoid" id="A0A1U8QBD8"/>
<feature type="domain" description="TFIIS N-terminal" evidence="2">
    <location>
        <begin position="1"/>
        <end position="69"/>
    </location>
</feature>
<dbReference type="AlphaFoldDB" id="A0A1U8QBD8"/>
<organism evidence="3 4">
    <name type="scientific">Nelumbo nucifera</name>
    <name type="common">Sacred lotus</name>
    <dbReference type="NCBI Taxonomy" id="4432"/>
    <lineage>
        <taxon>Eukaryota</taxon>
        <taxon>Viridiplantae</taxon>
        <taxon>Streptophyta</taxon>
        <taxon>Embryophyta</taxon>
        <taxon>Tracheophyta</taxon>
        <taxon>Spermatophyta</taxon>
        <taxon>Magnoliopsida</taxon>
        <taxon>Proteales</taxon>
        <taxon>Nelumbonaceae</taxon>
        <taxon>Nelumbo</taxon>
    </lineage>
</organism>
<reference evidence="4" key="1">
    <citation type="submission" date="2025-08" db="UniProtKB">
        <authorList>
            <consortium name="RefSeq"/>
        </authorList>
    </citation>
    <scope>IDENTIFICATION</scope>
</reference>
<evidence type="ECO:0000259" key="2">
    <source>
        <dbReference type="PROSITE" id="PS51319"/>
    </source>
</evidence>